<gene>
    <name evidence="5" type="ORF">FTW19_20020</name>
</gene>
<keyword evidence="1" id="KW-0732">Signal</keyword>
<dbReference type="OrthoDB" id="127163at2"/>
<feature type="chain" id="PRO_5022780549" evidence="1">
    <location>
        <begin position="20"/>
        <end position="509"/>
    </location>
</feature>
<dbReference type="InterPro" id="IPR017853">
    <property type="entry name" value="GH"/>
</dbReference>
<reference evidence="5 6" key="1">
    <citation type="submission" date="2019-08" db="EMBL/GenBank/DDBJ databases">
        <title>Complete genome sequence of Terriglobus albidus strain ORNL.</title>
        <authorList>
            <person name="Podar M."/>
        </authorList>
    </citation>
    <scope>NUCLEOTIDE SEQUENCE [LARGE SCALE GENOMIC DNA]</scope>
    <source>
        <strain evidence="5 6">ORNL</strain>
    </source>
</reference>
<dbReference type="InterPro" id="IPR032260">
    <property type="entry name" value="DUF5060"/>
</dbReference>
<dbReference type="PANTHER" id="PTHR37836:SF2">
    <property type="entry name" value="DUF4038 DOMAIN-CONTAINING PROTEIN"/>
    <property type="match status" value="1"/>
</dbReference>
<feature type="domain" description="DUF5060" evidence="3">
    <location>
        <begin position="27"/>
        <end position="94"/>
    </location>
</feature>
<keyword evidence="6" id="KW-1185">Reference proteome</keyword>
<evidence type="ECO:0000259" key="2">
    <source>
        <dbReference type="Pfam" id="PF13204"/>
    </source>
</evidence>
<name>A0A5B9EKN5_9BACT</name>
<feature type="domain" description="Apiosidase-like catalytic" evidence="2">
    <location>
        <begin position="125"/>
        <end position="375"/>
    </location>
</feature>
<dbReference type="Proteomes" id="UP000321820">
    <property type="component" value="Chromosome"/>
</dbReference>
<dbReference type="InterPro" id="IPR013783">
    <property type="entry name" value="Ig-like_fold"/>
</dbReference>
<dbReference type="KEGG" id="talb:FTW19_20020"/>
<evidence type="ECO:0000259" key="4">
    <source>
        <dbReference type="Pfam" id="PF18310"/>
    </source>
</evidence>
<evidence type="ECO:0000313" key="6">
    <source>
        <dbReference type="Proteomes" id="UP000321820"/>
    </source>
</evidence>
<accession>A0A5B9EKN5</accession>
<dbReference type="PANTHER" id="PTHR37836">
    <property type="entry name" value="LMO1036 PROTEIN"/>
    <property type="match status" value="1"/>
</dbReference>
<dbReference type="Pfam" id="PF18310">
    <property type="entry name" value="DUF5605"/>
    <property type="match status" value="1"/>
</dbReference>
<dbReference type="SUPFAM" id="SSF51445">
    <property type="entry name" value="(Trans)glycosidases"/>
    <property type="match status" value="1"/>
</dbReference>
<dbReference type="EMBL" id="CP042806">
    <property type="protein sequence ID" value="QEE31470.1"/>
    <property type="molecule type" value="Genomic_DNA"/>
</dbReference>
<dbReference type="Gene3D" id="2.60.40.3950">
    <property type="match status" value="1"/>
</dbReference>
<feature type="signal peptide" evidence="1">
    <location>
        <begin position="1"/>
        <end position="19"/>
    </location>
</feature>
<protein>
    <submittedName>
        <fullName evidence="5">DUF5060 domain-containing protein</fullName>
    </submittedName>
</protein>
<dbReference type="InterPro" id="IPR041239">
    <property type="entry name" value="DUF5605"/>
</dbReference>
<dbReference type="InterPro" id="IPR025277">
    <property type="entry name" value="Apiosidase-like_cat_dom"/>
</dbReference>
<dbReference type="Gene3D" id="3.20.20.80">
    <property type="entry name" value="Glycosidases"/>
    <property type="match status" value="1"/>
</dbReference>
<evidence type="ECO:0000313" key="5">
    <source>
        <dbReference type="EMBL" id="QEE31470.1"/>
    </source>
</evidence>
<dbReference type="Pfam" id="PF16586">
    <property type="entry name" value="DUF5060"/>
    <property type="match status" value="1"/>
</dbReference>
<dbReference type="AlphaFoldDB" id="A0A5B9EKN5"/>
<evidence type="ECO:0000256" key="1">
    <source>
        <dbReference type="SAM" id="SignalP"/>
    </source>
</evidence>
<proteinExistence type="predicted"/>
<feature type="domain" description="DUF5605" evidence="4">
    <location>
        <begin position="442"/>
        <end position="506"/>
    </location>
</feature>
<evidence type="ECO:0000259" key="3">
    <source>
        <dbReference type="Pfam" id="PF16586"/>
    </source>
</evidence>
<sequence length="509" mass="58311">MLKAGGAAMVAGISTNGMAAPAQPATKVERWDVFEITLNGPKEGNPFLDIWVKAIFRKGGREMTIDGFYDGDGVYKVRFMPDSVGAWNYTTDSNAPVLKGKTGAVEVTPAAGGNHGPVSVRDTFHFGYADGTPYFPFGTTCYAWVHQTEERERETLAALKTGPFNKMRMCIFPKWYQYNHGVPPRFPFPRQGETNDYSRFNPEYFRHIEQRILDLRAMNVEADLILFHPYDHWGFQEMPAEVDDRYLRYVIARFAAYRNVWWSLANEFDLMKKKNTGDWDRYAEIVTESDPYGHLRSIHYSKAPYDYSRVWCTHAGVQDYAFDKAASWRSSWRKPVIFDECMYEGNINSRWGNLSGEEMTRRFWLCIVAGVYPGHGETYVTESDIENDKAVLWWSHGGTLKGTSPARIGFLRKMVEETAAVGGNQIGFTQIEPPYYPSAKRNQDESFLFYFDFHGPLYYDFPLPDKGKYRAELIDPWAMTLTPVAGEFSGKSRVKLTGKPYMAVRFVRV</sequence>
<dbReference type="Pfam" id="PF13204">
    <property type="entry name" value="Apiosidase"/>
    <property type="match status" value="1"/>
</dbReference>
<organism evidence="5 6">
    <name type="scientific">Terriglobus albidus</name>
    <dbReference type="NCBI Taxonomy" id="1592106"/>
    <lineage>
        <taxon>Bacteria</taxon>
        <taxon>Pseudomonadati</taxon>
        <taxon>Acidobacteriota</taxon>
        <taxon>Terriglobia</taxon>
        <taxon>Terriglobales</taxon>
        <taxon>Acidobacteriaceae</taxon>
        <taxon>Terriglobus</taxon>
    </lineage>
</organism>
<dbReference type="Gene3D" id="2.60.40.10">
    <property type="entry name" value="Immunoglobulins"/>
    <property type="match status" value="1"/>
</dbReference>